<organism evidence="5 6">
    <name type="scientific">Ligilactobacillus salivarius</name>
    <dbReference type="NCBI Taxonomy" id="1624"/>
    <lineage>
        <taxon>Bacteria</taxon>
        <taxon>Bacillati</taxon>
        <taxon>Bacillota</taxon>
        <taxon>Bacilli</taxon>
        <taxon>Lactobacillales</taxon>
        <taxon>Lactobacillaceae</taxon>
        <taxon>Ligilactobacillus</taxon>
    </lineage>
</organism>
<keyword evidence="3" id="KW-0238">DNA-binding</keyword>
<dbReference type="GO" id="GO:0045892">
    <property type="term" value="P:negative regulation of DNA-templated transcription"/>
    <property type="evidence" value="ECO:0007669"/>
    <property type="project" value="InterPro"/>
</dbReference>
<dbReference type="Gene3D" id="1.10.10.10">
    <property type="entry name" value="Winged helix-like DNA-binding domain superfamily/Winged helix DNA-binding domain"/>
    <property type="match status" value="1"/>
</dbReference>
<dbReference type="InterPro" id="IPR014071">
    <property type="entry name" value="Cu_transp_CopY/TcrY"/>
</dbReference>
<protein>
    <submittedName>
        <fullName evidence="5">Uracil phosphoribosyltransferase</fullName>
    </submittedName>
</protein>
<dbReference type="InterPro" id="IPR036388">
    <property type="entry name" value="WH-like_DNA-bd_sf"/>
</dbReference>
<dbReference type="EMBL" id="NBEB01000060">
    <property type="protein sequence ID" value="OQQ83073.1"/>
    <property type="molecule type" value="Genomic_DNA"/>
</dbReference>
<keyword evidence="4" id="KW-0804">Transcription</keyword>
<comment type="caution">
    <text evidence="5">The sequence shown here is derived from an EMBL/GenBank/DDBJ whole genome shotgun (WGS) entry which is preliminary data.</text>
</comment>
<reference evidence="5 6" key="1">
    <citation type="submission" date="2017-03" db="EMBL/GenBank/DDBJ databases">
        <title>Phylogenomics and comparative genomics of Lactobacillus salivarius, a mammalian gut commensal.</title>
        <authorList>
            <person name="Harris H.M."/>
        </authorList>
    </citation>
    <scope>NUCLEOTIDE SEQUENCE [LARGE SCALE GENOMIC DNA]</scope>
    <source>
        <strain evidence="5 6">LMG 14477</strain>
    </source>
</reference>
<keyword evidence="5" id="KW-0328">Glycosyltransferase</keyword>
<accession>A0A1V9QQG2</accession>
<dbReference type="Proteomes" id="UP000192638">
    <property type="component" value="Unassembled WGS sequence"/>
</dbReference>
<dbReference type="RefSeq" id="WP_081530699.1">
    <property type="nucleotide sequence ID" value="NZ_NBEB01000060.1"/>
</dbReference>
<dbReference type="SUPFAM" id="SSF46785">
    <property type="entry name" value="Winged helix' DNA-binding domain"/>
    <property type="match status" value="1"/>
</dbReference>
<evidence type="ECO:0000313" key="5">
    <source>
        <dbReference type="EMBL" id="OQQ83073.1"/>
    </source>
</evidence>
<keyword evidence="2" id="KW-0805">Transcription regulation</keyword>
<proteinExistence type="inferred from homology"/>
<dbReference type="PIRSF" id="PIRSF019455">
    <property type="entry name" value="CopR_AtkY"/>
    <property type="match status" value="1"/>
</dbReference>
<evidence type="ECO:0000256" key="1">
    <source>
        <dbReference type="ARBA" id="ARBA00011046"/>
    </source>
</evidence>
<dbReference type="AlphaFoldDB" id="A0A1V9QQG2"/>
<dbReference type="Pfam" id="PF03965">
    <property type="entry name" value="Penicillinase_R"/>
    <property type="match status" value="1"/>
</dbReference>
<gene>
    <name evidence="5" type="ORF">B6U60_06415</name>
</gene>
<dbReference type="InterPro" id="IPR005650">
    <property type="entry name" value="BlaI_family"/>
</dbReference>
<evidence type="ECO:0000256" key="4">
    <source>
        <dbReference type="ARBA" id="ARBA00023163"/>
    </source>
</evidence>
<evidence type="ECO:0000313" key="6">
    <source>
        <dbReference type="Proteomes" id="UP000192638"/>
    </source>
</evidence>
<dbReference type="GO" id="GO:0003677">
    <property type="term" value="F:DNA binding"/>
    <property type="evidence" value="ECO:0007669"/>
    <property type="project" value="UniProtKB-KW"/>
</dbReference>
<sequence>MLKKVEISNAEWDVMRVIWALGETTSRQIIEALSDRRQWKPATTKTLIGRLVAKGYVGTRREGRAYIYYPIIKEQQTINEQILTSFGNICQMHVGQTLATVLNNVELSKDDIKKLESILEIKAKNAPESLPCNCVLNGSCDCMMETDS</sequence>
<name>A0A1V9QQG2_9LACO</name>
<dbReference type="InterPro" id="IPR036390">
    <property type="entry name" value="WH_DNA-bd_sf"/>
</dbReference>
<dbReference type="NCBIfam" id="TIGR02698">
    <property type="entry name" value="CopY_TcrY"/>
    <property type="match status" value="1"/>
</dbReference>
<comment type="similarity">
    <text evidence="1">Belongs to the BlaI transcriptional regulatory family.</text>
</comment>
<keyword evidence="5" id="KW-0808">Transferase</keyword>
<dbReference type="GO" id="GO:0016757">
    <property type="term" value="F:glycosyltransferase activity"/>
    <property type="evidence" value="ECO:0007669"/>
    <property type="project" value="UniProtKB-KW"/>
</dbReference>
<evidence type="ECO:0000256" key="2">
    <source>
        <dbReference type="ARBA" id="ARBA00023015"/>
    </source>
</evidence>
<evidence type="ECO:0000256" key="3">
    <source>
        <dbReference type="ARBA" id="ARBA00023125"/>
    </source>
</evidence>